<organism evidence="2 3">
    <name type="scientific">Novipirellula artificiosorum</name>
    <dbReference type="NCBI Taxonomy" id="2528016"/>
    <lineage>
        <taxon>Bacteria</taxon>
        <taxon>Pseudomonadati</taxon>
        <taxon>Planctomycetota</taxon>
        <taxon>Planctomycetia</taxon>
        <taxon>Pirellulales</taxon>
        <taxon>Pirellulaceae</taxon>
        <taxon>Novipirellula</taxon>
    </lineage>
</organism>
<sequence length="175" mass="19722" precursor="true">MEPRKKRQRGWIRSIAMMLVVCACAKNWIATELAQFVAKTVTGCEVNIESIQLGFASIVVDSIDVREPADTTLRQITLKRAEIDLSLWNGFRHGKWASRVLVSEPTLHLRFDCDGKLVSQFPKSEGESETSVSVPFHLLMVNDARVVVHQTDRRPFHIRGRFSGVRTMPALMSAS</sequence>
<accession>A0A5C6DUF8</accession>
<reference evidence="2 3" key="1">
    <citation type="submission" date="2019-02" db="EMBL/GenBank/DDBJ databases">
        <title>Deep-cultivation of Planctomycetes and their phenomic and genomic characterization uncovers novel biology.</title>
        <authorList>
            <person name="Wiegand S."/>
            <person name="Jogler M."/>
            <person name="Boedeker C."/>
            <person name="Pinto D."/>
            <person name="Vollmers J."/>
            <person name="Rivas-Marin E."/>
            <person name="Kohn T."/>
            <person name="Peeters S.H."/>
            <person name="Heuer A."/>
            <person name="Rast P."/>
            <person name="Oberbeckmann S."/>
            <person name="Bunk B."/>
            <person name="Jeske O."/>
            <person name="Meyerdierks A."/>
            <person name="Storesund J.E."/>
            <person name="Kallscheuer N."/>
            <person name="Luecker S."/>
            <person name="Lage O.M."/>
            <person name="Pohl T."/>
            <person name="Merkel B.J."/>
            <person name="Hornburger P."/>
            <person name="Mueller R.-W."/>
            <person name="Bruemmer F."/>
            <person name="Labrenz M."/>
            <person name="Spormann A.M."/>
            <person name="Op Den Camp H."/>
            <person name="Overmann J."/>
            <person name="Amann R."/>
            <person name="Jetten M.S.M."/>
            <person name="Mascher T."/>
            <person name="Medema M.H."/>
            <person name="Devos D.P."/>
            <person name="Kaster A.-K."/>
            <person name="Ovreas L."/>
            <person name="Rohde M."/>
            <person name="Galperin M.Y."/>
            <person name="Jogler C."/>
        </authorList>
    </citation>
    <scope>NUCLEOTIDE SEQUENCE [LARGE SCALE GENOMIC DNA]</scope>
    <source>
        <strain evidence="2 3">Poly41</strain>
    </source>
</reference>
<evidence type="ECO:0000313" key="3">
    <source>
        <dbReference type="Proteomes" id="UP000319143"/>
    </source>
</evidence>
<dbReference type="EMBL" id="SJPV01000002">
    <property type="protein sequence ID" value="TWU41003.1"/>
    <property type="molecule type" value="Genomic_DNA"/>
</dbReference>
<evidence type="ECO:0000313" key="2">
    <source>
        <dbReference type="EMBL" id="TWU41003.1"/>
    </source>
</evidence>
<feature type="signal peptide" evidence="1">
    <location>
        <begin position="1"/>
        <end position="25"/>
    </location>
</feature>
<keyword evidence="1" id="KW-0732">Signal</keyword>
<dbReference type="Proteomes" id="UP000319143">
    <property type="component" value="Unassembled WGS sequence"/>
</dbReference>
<comment type="caution">
    <text evidence="2">The sequence shown here is derived from an EMBL/GenBank/DDBJ whole genome shotgun (WGS) entry which is preliminary data.</text>
</comment>
<proteinExistence type="predicted"/>
<keyword evidence="3" id="KW-1185">Reference proteome</keyword>
<dbReference type="AlphaFoldDB" id="A0A5C6DUF8"/>
<protein>
    <recommendedName>
        <fullName evidence="4">Late embryogenesis abundant protein</fullName>
    </recommendedName>
</protein>
<gene>
    <name evidence="2" type="ORF">Poly41_18380</name>
</gene>
<feature type="chain" id="PRO_5023149547" description="Late embryogenesis abundant protein" evidence="1">
    <location>
        <begin position="26"/>
        <end position="175"/>
    </location>
</feature>
<evidence type="ECO:0008006" key="4">
    <source>
        <dbReference type="Google" id="ProtNLM"/>
    </source>
</evidence>
<name>A0A5C6DUF8_9BACT</name>
<dbReference type="PROSITE" id="PS51257">
    <property type="entry name" value="PROKAR_LIPOPROTEIN"/>
    <property type="match status" value="1"/>
</dbReference>
<evidence type="ECO:0000256" key="1">
    <source>
        <dbReference type="SAM" id="SignalP"/>
    </source>
</evidence>